<dbReference type="OrthoDB" id="2883880at2"/>
<dbReference type="AlphaFoldDB" id="A0A323TGJ5"/>
<sequence length="215" mass="25569">MKKILLITLLFFIVMVGCSNNDPVEPAADSVDNTEDLETLISTNERLVDQLEKELEEKESLFERIQTLEEENMELKDDLLTYKQQTIEIEDRHEKELSLRHDLDYKSREFFQAMHEREHEQVEELTSSSITIDSEAEILHLTDQEGIERSFHYLQLDSVIYSRQRSFSYDHEEEVFSTEYEFYTSSEESMHFDGGVELIFENEEDWKVSSIRYVQ</sequence>
<keyword evidence="1" id="KW-0175">Coiled coil</keyword>
<comment type="caution">
    <text evidence="3">The sequence shown here is derived from an EMBL/GenBank/DDBJ whole genome shotgun (WGS) entry which is preliminary data.</text>
</comment>
<feature type="chain" id="PRO_5038404811" evidence="2">
    <location>
        <begin position="22"/>
        <end position="215"/>
    </location>
</feature>
<name>A0A323TGJ5_9BACI</name>
<dbReference type="RefSeq" id="WP_110609622.1">
    <property type="nucleotide sequence ID" value="NZ_PDOD01000002.1"/>
</dbReference>
<dbReference type="PROSITE" id="PS51257">
    <property type="entry name" value="PROKAR_LIPOPROTEIN"/>
    <property type="match status" value="1"/>
</dbReference>
<accession>A0A323TGJ5</accession>
<organism evidence="3 4">
    <name type="scientific">Salipaludibacillus keqinensis</name>
    <dbReference type="NCBI Taxonomy" id="2045207"/>
    <lineage>
        <taxon>Bacteria</taxon>
        <taxon>Bacillati</taxon>
        <taxon>Bacillota</taxon>
        <taxon>Bacilli</taxon>
        <taxon>Bacillales</taxon>
        <taxon>Bacillaceae</taxon>
    </lineage>
</organism>
<dbReference type="EMBL" id="PDOD01000002">
    <property type="protein sequence ID" value="PYZ93590.1"/>
    <property type="molecule type" value="Genomic_DNA"/>
</dbReference>
<keyword evidence="2" id="KW-0732">Signal</keyword>
<protein>
    <submittedName>
        <fullName evidence="3">Uncharacterized protein</fullName>
    </submittedName>
</protein>
<keyword evidence="4" id="KW-1185">Reference proteome</keyword>
<proteinExistence type="predicted"/>
<gene>
    <name evidence="3" type="ORF">CR194_10525</name>
</gene>
<feature type="signal peptide" evidence="2">
    <location>
        <begin position="1"/>
        <end position="21"/>
    </location>
</feature>
<evidence type="ECO:0000313" key="4">
    <source>
        <dbReference type="Proteomes" id="UP000248214"/>
    </source>
</evidence>
<evidence type="ECO:0000313" key="3">
    <source>
        <dbReference type="EMBL" id="PYZ93590.1"/>
    </source>
</evidence>
<reference evidence="3 4" key="1">
    <citation type="submission" date="2017-10" db="EMBL/GenBank/DDBJ databases">
        <title>Bacillus sp. nov., a halophilic bacterium isolated from a Keqin Lake.</title>
        <authorList>
            <person name="Wang H."/>
        </authorList>
    </citation>
    <scope>NUCLEOTIDE SEQUENCE [LARGE SCALE GENOMIC DNA]</scope>
    <source>
        <strain evidence="3 4">KQ-12</strain>
    </source>
</reference>
<dbReference type="Proteomes" id="UP000248214">
    <property type="component" value="Unassembled WGS sequence"/>
</dbReference>
<feature type="coiled-coil region" evidence="1">
    <location>
        <begin position="34"/>
        <end position="85"/>
    </location>
</feature>
<evidence type="ECO:0000256" key="2">
    <source>
        <dbReference type="SAM" id="SignalP"/>
    </source>
</evidence>
<evidence type="ECO:0000256" key="1">
    <source>
        <dbReference type="SAM" id="Coils"/>
    </source>
</evidence>